<feature type="repeat" description="TPR" evidence="2">
    <location>
        <begin position="7"/>
        <end position="40"/>
    </location>
</feature>
<dbReference type="InterPro" id="IPR019734">
    <property type="entry name" value="TPR_rpt"/>
</dbReference>
<dbReference type="GO" id="GO:0101031">
    <property type="term" value="C:protein folding chaperone complex"/>
    <property type="evidence" value="ECO:0007669"/>
    <property type="project" value="TreeGrafter"/>
</dbReference>
<name>A0AAD4MS60_9BILA</name>
<gene>
    <name evidence="3" type="ORF">DdX_14418</name>
</gene>
<dbReference type="InterPro" id="IPR011990">
    <property type="entry name" value="TPR-like_helical_dom_sf"/>
</dbReference>
<accession>A0AAD4MS60</accession>
<dbReference type="InterPro" id="IPR051966">
    <property type="entry name" value="RPAP3"/>
</dbReference>
<evidence type="ECO:0000313" key="3">
    <source>
        <dbReference type="EMBL" id="KAI1704178.1"/>
    </source>
</evidence>
<keyword evidence="1 2" id="KW-0802">TPR repeat</keyword>
<dbReference type="EMBL" id="JAKKPZ010000071">
    <property type="protein sequence ID" value="KAI1704178.1"/>
    <property type="molecule type" value="Genomic_DNA"/>
</dbReference>
<proteinExistence type="predicted"/>
<evidence type="ECO:0000256" key="2">
    <source>
        <dbReference type="PROSITE-ProRule" id="PRU00339"/>
    </source>
</evidence>
<evidence type="ECO:0000256" key="1">
    <source>
        <dbReference type="ARBA" id="ARBA00022803"/>
    </source>
</evidence>
<dbReference type="Proteomes" id="UP001201812">
    <property type="component" value="Unassembled WGS sequence"/>
</dbReference>
<dbReference type="PROSITE" id="PS50005">
    <property type="entry name" value="TPR"/>
    <property type="match status" value="1"/>
</dbReference>
<keyword evidence="4" id="KW-1185">Reference proteome</keyword>
<dbReference type="AlphaFoldDB" id="A0AAD4MS60"/>
<dbReference type="PANTHER" id="PTHR46423:SF1">
    <property type="entry name" value="RNA POLYMERASE II-ASSOCIATED PROTEIN 3"/>
    <property type="match status" value="1"/>
</dbReference>
<protein>
    <submittedName>
        <fullName evidence="3">Sperm-associated antigen 1</fullName>
    </submittedName>
</protein>
<reference evidence="3" key="1">
    <citation type="submission" date="2022-01" db="EMBL/GenBank/DDBJ databases">
        <title>Genome Sequence Resource for Two Populations of Ditylenchus destructor, the Migratory Endoparasitic Phytonematode.</title>
        <authorList>
            <person name="Zhang H."/>
            <person name="Lin R."/>
            <person name="Xie B."/>
        </authorList>
    </citation>
    <scope>NUCLEOTIDE SEQUENCE</scope>
    <source>
        <strain evidence="3">BazhouSP</strain>
    </source>
</reference>
<dbReference type="Gene3D" id="1.25.40.10">
    <property type="entry name" value="Tetratricopeptide repeat domain"/>
    <property type="match status" value="1"/>
</dbReference>
<sequence length="407" mass="46673">MQSEDTAESLKKQGNEYFAEGDYDKAVECYTLSLSKNETPAVFNNRAFALLKLDKPPIYAYWDAVRVLDLEPYNVKAHYRKNLAFQKMNLPLTALDNLRNGPALGLGSPDIDQLEKEFVGKIPKDVAVYTMKTFSTAKKEVVFAVIQKDVEHNGMLEMKTFGNWREMTQYFRDRKVVFSSMYLEDVTFNKHAMEFFRTVGSAAFNGLSLIMMNSDMSKLTDEMFNELFGERLCPGILTLSNVAGITANKLFSSMNSLDAFRLSIDIKLFQRNQREVNQIFDVDQFVDHFHGNVSAENPKVVVVDYTYFSVDLYDVVDRLYNRFVKDSTTASYHLVLVQPKLLPAPFPKYERNVFNATTKERFTVRVVRMGGILIECVEAKLNGECRGRRSRQVDANEFYGLDVRRGL</sequence>
<dbReference type="PANTHER" id="PTHR46423">
    <property type="entry name" value="RNA POLYMERASE II-ASSOCIATED PROTEIN 3"/>
    <property type="match status" value="1"/>
</dbReference>
<dbReference type="SUPFAM" id="SSF48452">
    <property type="entry name" value="TPR-like"/>
    <property type="match status" value="1"/>
</dbReference>
<comment type="caution">
    <text evidence="3">The sequence shown here is derived from an EMBL/GenBank/DDBJ whole genome shotgun (WGS) entry which is preliminary data.</text>
</comment>
<evidence type="ECO:0000313" key="4">
    <source>
        <dbReference type="Proteomes" id="UP001201812"/>
    </source>
</evidence>
<organism evidence="3 4">
    <name type="scientific">Ditylenchus destructor</name>
    <dbReference type="NCBI Taxonomy" id="166010"/>
    <lineage>
        <taxon>Eukaryota</taxon>
        <taxon>Metazoa</taxon>
        <taxon>Ecdysozoa</taxon>
        <taxon>Nematoda</taxon>
        <taxon>Chromadorea</taxon>
        <taxon>Rhabditida</taxon>
        <taxon>Tylenchina</taxon>
        <taxon>Tylenchomorpha</taxon>
        <taxon>Sphaerularioidea</taxon>
        <taxon>Anguinidae</taxon>
        <taxon>Anguininae</taxon>
        <taxon>Ditylenchus</taxon>
    </lineage>
</organism>
<dbReference type="SMART" id="SM00028">
    <property type="entry name" value="TPR"/>
    <property type="match status" value="1"/>
</dbReference>